<dbReference type="Proteomes" id="UP000663832">
    <property type="component" value="Unassembled WGS sequence"/>
</dbReference>
<accession>A0A814E0B8</accession>
<protein>
    <submittedName>
        <fullName evidence="4">Uncharacterized protein</fullName>
    </submittedName>
</protein>
<proteinExistence type="predicted"/>
<dbReference type="EMBL" id="CAJNOM010000042">
    <property type="protein sequence ID" value="CAF0897240.1"/>
    <property type="molecule type" value="Genomic_DNA"/>
</dbReference>
<keyword evidence="1" id="KW-1133">Transmembrane helix</keyword>
<keyword evidence="1" id="KW-0472">Membrane</keyword>
<evidence type="ECO:0000256" key="1">
    <source>
        <dbReference type="SAM" id="Phobius"/>
    </source>
</evidence>
<gene>
    <name evidence="3" type="ORF">BJG266_LOCUS11281</name>
    <name evidence="4" type="ORF">QVE165_LOCUS12736</name>
    <name evidence="2" type="ORF">QVE165_LOCUS9274</name>
</gene>
<sequence>MSSLQFYNSIILAIHCLIPFSLNIISALPIIINTVRQRAIVRKEQLYMHQLRKQCYEFKYLFISPVIVVA</sequence>
<keyword evidence="5" id="KW-1185">Reference proteome</keyword>
<comment type="caution">
    <text evidence="4">The sequence shown here is derived from an EMBL/GenBank/DDBJ whole genome shotgun (WGS) entry which is preliminary data.</text>
</comment>
<organism evidence="4 5">
    <name type="scientific">Adineta steineri</name>
    <dbReference type="NCBI Taxonomy" id="433720"/>
    <lineage>
        <taxon>Eukaryota</taxon>
        <taxon>Metazoa</taxon>
        <taxon>Spiralia</taxon>
        <taxon>Gnathifera</taxon>
        <taxon>Rotifera</taxon>
        <taxon>Eurotatoria</taxon>
        <taxon>Bdelloidea</taxon>
        <taxon>Adinetida</taxon>
        <taxon>Adinetidae</taxon>
        <taxon>Adineta</taxon>
    </lineage>
</organism>
<dbReference type="AlphaFoldDB" id="A0A814E0B8"/>
<evidence type="ECO:0000313" key="4">
    <source>
        <dbReference type="EMBL" id="CAF0960685.1"/>
    </source>
</evidence>
<dbReference type="EMBL" id="CAJNOM010000064">
    <property type="protein sequence ID" value="CAF0960685.1"/>
    <property type="molecule type" value="Genomic_DNA"/>
</dbReference>
<evidence type="ECO:0000313" key="2">
    <source>
        <dbReference type="EMBL" id="CAF0897240.1"/>
    </source>
</evidence>
<evidence type="ECO:0000313" key="3">
    <source>
        <dbReference type="EMBL" id="CAF0916322.1"/>
    </source>
</evidence>
<feature type="transmembrane region" description="Helical" evidence="1">
    <location>
        <begin position="6"/>
        <end position="32"/>
    </location>
</feature>
<dbReference type="EMBL" id="CAJNOI010000041">
    <property type="protein sequence ID" value="CAF0916322.1"/>
    <property type="molecule type" value="Genomic_DNA"/>
</dbReference>
<reference evidence="4" key="1">
    <citation type="submission" date="2021-02" db="EMBL/GenBank/DDBJ databases">
        <authorList>
            <person name="Nowell W R."/>
        </authorList>
    </citation>
    <scope>NUCLEOTIDE SEQUENCE</scope>
</reference>
<keyword evidence="1" id="KW-0812">Transmembrane</keyword>
<dbReference type="Proteomes" id="UP000663877">
    <property type="component" value="Unassembled WGS sequence"/>
</dbReference>
<name>A0A814E0B8_9BILA</name>
<evidence type="ECO:0000313" key="5">
    <source>
        <dbReference type="Proteomes" id="UP000663832"/>
    </source>
</evidence>